<dbReference type="PANTHER" id="PTHR37850:SF3">
    <property type="entry name" value="BLR7815 PROTEIN"/>
    <property type="match status" value="1"/>
</dbReference>
<reference evidence="3" key="1">
    <citation type="journal article" date="2019" name="Int. J. Syst. Evol. Microbiol.">
        <title>The Global Catalogue of Microorganisms (GCM) 10K type strain sequencing project: providing services to taxonomists for standard genome sequencing and annotation.</title>
        <authorList>
            <consortium name="The Broad Institute Genomics Platform"/>
            <consortium name="The Broad Institute Genome Sequencing Center for Infectious Disease"/>
            <person name="Wu L."/>
            <person name="Ma J."/>
        </authorList>
    </citation>
    <scope>NUCLEOTIDE SEQUENCE [LARGE SCALE GENOMIC DNA]</scope>
    <source>
        <strain evidence="3">CGMCC 1.6960</strain>
    </source>
</reference>
<evidence type="ECO:0000259" key="1">
    <source>
        <dbReference type="SMART" id="SM00858"/>
    </source>
</evidence>
<dbReference type="Gene3D" id="3.40.50.720">
    <property type="entry name" value="NAD(P)-binding Rossmann-like Domain"/>
    <property type="match status" value="1"/>
</dbReference>
<dbReference type="Proteomes" id="UP000626982">
    <property type="component" value="Unassembled WGS sequence"/>
</dbReference>
<dbReference type="Pfam" id="PF21135">
    <property type="entry name" value="DRL_cat"/>
    <property type="match status" value="1"/>
</dbReference>
<dbReference type="EMBL" id="BMLM01000002">
    <property type="protein sequence ID" value="GGN88315.1"/>
    <property type="molecule type" value="Genomic_DNA"/>
</dbReference>
<dbReference type="InterPro" id="IPR013974">
    <property type="entry name" value="SAF"/>
</dbReference>
<keyword evidence="3" id="KW-1185">Reference proteome</keyword>
<proteinExistence type="predicted"/>
<gene>
    <name evidence="2" type="ORF">GCM10010968_23790</name>
</gene>
<dbReference type="InterPro" id="IPR048423">
    <property type="entry name" value="DRL_cat"/>
</dbReference>
<comment type="caution">
    <text evidence="2">The sequence shown here is derived from an EMBL/GenBank/DDBJ whole genome shotgun (WGS) entry which is preliminary data.</text>
</comment>
<dbReference type="PANTHER" id="PTHR37850">
    <property type="entry name" value="STRU PROTEIN"/>
    <property type="match status" value="1"/>
</dbReference>
<accession>A0ABQ2KPL4</accession>
<dbReference type="SMART" id="SM00858">
    <property type="entry name" value="SAF"/>
    <property type="match status" value="1"/>
</dbReference>
<dbReference type="RefSeq" id="WP_188718520.1">
    <property type="nucleotide sequence ID" value="NZ_BAABBD010000003.1"/>
</dbReference>
<evidence type="ECO:0000313" key="3">
    <source>
        <dbReference type="Proteomes" id="UP000626982"/>
    </source>
</evidence>
<dbReference type="InterPro" id="IPR036291">
    <property type="entry name" value="NAD(P)-bd_dom_sf"/>
</dbReference>
<name>A0ABQ2KPL4_9MICO</name>
<dbReference type="SUPFAM" id="SSF51735">
    <property type="entry name" value="NAD(P)-binding Rossmann-fold domains"/>
    <property type="match status" value="1"/>
</dbReference>
<protein>
    <submittedName>
        <fullName evidence="2">NAD-binding homoserine dehydrogenase</fullName>
    </submittedName>
</protein>
<organism evidence="2 3">
    <name type="scientific">Agrococcus terreus</name>
    <dbReference type="NCBI Taxonomy" id="574649"/>
    <lineage>
        <taxon>Bacteria</taxon>
        <taxon>Bacillati</taxon>
        <taxon>Actinomycetota</taxon>
        <taxon>Actinomycetes</taxon>
        <taxon>Micrococcales</taxon>
        <taxon>Microbacteriaceae</taxon>
        <taxon>Agrococcus</taxon>
    </lineage>
</organism>
<sequence>MVIQSQAPRRTSPIRVVLTGANGGYGRTLLDQLRRLPDMGAAQLVDPDVEGVSRMLVDLGVDPAAIVAPTTAAETAAALADGRVAALADGAAIDWSAVDVLVEATGRVEAGVGYAHAALDAGAHVVMVSKEIESVAGVALSAKARGLGLRYLPGDGDQPANLLRLVAWVLETGFDIVALGKSGEYDLRFDPATGVVDQNGVRVDAPGLAGLLELGDDPHATLAARAEQVAGLKRAAAADACEMNVVSLYTGAVSDVEAMHYPVARPHELADLYAAREDGGLIGRTGSVDVFSMLRLPGEASFAGGVFVVVRTGDPVTWETLRGKGHVISRDGRYACIYWPYHYMGVETPLTIAAAVDGTAVVAEPRQHTVLAARATADLAAGTEFRVEGHHHEIAGVAPVIIDPDAGEVAPYYLLSGARLLADVPAGELVRLADLEGVPERALEAYRAGLALGA</sequence>
<evidence type="ECO:0000313" key="2">
    <source>
        <dbReference type="EMBL" id="GGN88315.1"/>
    </source>
</evidence>
<feature type="domain" description="SAF" evidence="1">
    <location>
        <begin position="370"/>
        <end position="436"/>
    </location>
</feature>